<dbReference type="FunCoup" id="A0A1Q3C1X0">
    <property type="interactions" value="262"/>
</dbReference>
<name>A0A1Q3C1X0_CEPFO</name>
<sequence length="155" mass="16362">MVDNKWSKSTEEVAMEGRKYVEETIEAVFEILSSMNDELCNPTLWTSAATSSSSNGIVAFVNGDAAAASSDASASGHHHMDHLGAGVGIGSGNTALDEARLRYKNSVATLRALLNAIPISLKAKTFETGSTLNGLGSPADQAEIDKLEEQASYLR</sequence>
<dbReference type="AlphaFoldDB" id="A0A1Q3C1X0"/>
<dbReference type="OrthoDB" id="532289at2759"/>
<proteinExistence type="predicted"/>
<feature type="non-terminal residue" evidence="1">
    <location>
        <position position="155"/>
    </location>
</feature>
<dbReference type="PANTHER" id="PTHR36406:SF2">
    <property type="entry name" value="MEDIATOR OF RNA POLYMERASE II TRANSCRIPTION SUBUNIT 30"/>
    <property type="match status" value="1"/>
</dbReference>
<comment type="caution">
    <text evidence="1">The sequence shown here is derived from an EMBL/GenBank/DDBJ whole genome shotgun (WGS) entry which is preliminary data.</text>
</comment>
<keyword evidence="2" id="KW-1185">Reference proteome</keyword>
<evidence type="ECO:0008006" key="3">
    <source>
        <dbReference type="Google" id="ProtNLM"/>
    </source>
</evidence>
<protein>
    <recommendedName>
        <fullName evidence="3">Mediator of RNA polymerase II transcription subunit 30</fullName>
    </recommendedName>
</protein>
<evidence type="ECO:0000313" key="1">
    <source>
        <dbReference type="EMBL" id="GAV74260.1"/>
    </source>
</evidence>
<evidence type="ECO:0000313" key="2">
    <source>
        <dbReference type="Proteomes" id="UP000187406"/>
    </source>
</evidence>
<reference evidence="2" key="1">
    <citation type="submission" date="2016-04" db="EMBL/GenBank/DDBJ databases">
        <title>Cephalotus genome sequencing.</title>
        <authorList>
            <person name="Fukushima K."/>
            <person name="Hasebe M."/>
            <person name="Fang X."/>
        </authorList>
    </citation>
    <scope>NUCLEOTIDE SEQUENCE [LARGE SCALE GENOMIC DNA]</scope>
    <source>
        <strain evidence="2">cv. St1</strain>
    </source>
</reference>
<dbReference type="STRING" id="3775.A0A1Q3C1X0"/>
<accession>A0A1Q3C1X0</accession>
<dbReference type="InterPro" id="IPR034568">
    <property type="entry name" value="MED30"/>
</dbReference>
<dbReference type="PANTHER" id="PTHR36406">
    <property type="entry name" value="MEDIATOR OF RNA POLYMERASE II TRANSCRIPTION SUBUNIT 30"/>
    <property type="match status" value="1"/>
</dbReference>
<organism evidence="1 2">
    <name type="scientific">Cephalotus follicularis</name>
    <name type="common">Albany pitcher plant</name>
    <dbReference type="NCBI Taxonomy" id="3775"/>
    <lineage>
        <taxon>Eukaryota</taxon>
        <taxon>Viridiplantae</taxon>
        <taxon>Streptophyta</taxon>
        <taxon>Embryophyta</taxon>
        <taxon>Tracheophyta</taxon>
        <taxon>Spermatophyta</taxon>
        <taxon>Magnoliopsida</taxon>
        <taxon>eudicotyledons</taxon>
        <taxon>Gunneridae</taxon>
        <taxon>Pentapetalae</taxon>
        <taxon>rosids</taxon>
        <taxon>fabids</taxon>
        <taxon>Oxalidales</taxon>
        <taxon>Cephalotaceae</taxon>
        <taxon>Cephalotus</taxon>
    </lineage>
</organism>
<dbReference type="Proteomes" id="UP000187406">
    <property type="component" value="Unassembled WGS sequence"/>
</dbReference>
<dbReference type="EMBL" id="BDDD01001211">
    <property type="protein sequence ID" value="GAV74260.1"/>
    <property type="molecule type" value="Genomic_DNA"/>
</dbReference>
<gene>
    <name evidence="1" type="ORF">CFOL_v3_17740</name>
</gene>
<dbReference type="InParanoid" id="A0A1Q3C1X0"/>
<dbReference type="GO" id="GO:0016592">
    <property type="term" value="C:mediator complex"/>
    <property type="evidence" value="ECO:0007669"/>
    <property type="project" value="InterPro"/>
</dbReference>